<dbReference type="GO" id="GO:0006888">
    <property type="term" value="P:endoplasmic reticulum to Golgi vesicle-mediated transport"/>
    <property type="evidence" value="ECO:0007669"/>
    <property type="project" value="TreeGrafter"/>
</dbReference>
<proteinExistence type="predicted"/>
<dbReference type="STRING" id="944018.H8ZG03"/>
<dbReference type="InterPro" id="IPR050844">
    <property type="entry name" value="Coatomer_complex_subunit"/>
</dbReference>
<feature type="repeat" description="WD" evidence="3">
    <location>
        <begin position="91"/>
        <end position="132"/>
    </location>
</feature>
<dbReference type="Proteomes" id="UP000005622">
    <property type="component" value="Unassembled WGS sequence"/>
</dbReference>
<dbReference type="EMBL" id="JH604642">
    <property type="protein sequence ID" value="EHY64447.1"/>
    <property type="molecule type" value="Genomic_DNA"/>
</dbReference>
<dbReference type="SMART" id="SM00320">
    <property type="entry name" value="WD40"/>
    <property type="match status" value="6"/>
</dbReference>
<evidence type="ECO:0000256" key="1">
    <source>
        <dbReference type="ARBA" id="ARBA00022574"/>
    </source>
</evidence>
<dbReference type="InterPro" id="IPR001680">
    <property type="entry name" value="WD40_rpt"/>
</dbReference>
<evidence type="ECO:0000313" key="5">
    <source>
        <dbReference type="EMBL" id="EHY64447.1"/>
    </source>
</evidence>
<dbReference type="Pfam" id="PF00400">
    <property type="entry name" value="WD40"/>
    <property type="match status" value="3"/>
</dbReference>
<dbReference type="PROSITE" id="PS00678">
    <property type="entry name" value="WD_REPEATS_1"/>
    <property type="match status" value="1"/>
</dbReference>
<organism evidence="5">
    <name type="scientific">Nematocida ausubeli (strain ATCC PRA-371 / ERTm2)</name>
    <name type="common">Nematode killer fungus</name>
    <dbReference type="NCBI Taxonomy" id="1913371"/>
    <lineage>
        <taxon>Eukaryota</taxon>
        <taxon>Fungi</taxon>
        <taxon>Fungi incertae sedis</taxon>
        <taxon>Microsporidia</taxon>
        <taxon>Nematocida</taxon>
    </lineage>
</organism>
<dbReference type="InterPro" id="IPR019775">
    <property type="entry name" value="WD40_repeat_CS"/>
</dbReference>
<reference evidence="5" key="1">
    <citation type="submission" date="2011-03" db="EMBL/GenBank/DDBJ databases">
        <title>The Genome Sequence of Nematocida sp1 strain ERTm2.</title>
        <authorList>
            <consortium name="The Broad Institute Genome Sequencing Platform"/>
            <consortium name="The Broad Institute Genome Sequencing Center for Infectious Disease"/>
            <person name="Cuomo C."/>
            <person name="Troemel E."/>
            <person name="Young S.K."/>
            <person name="Zeng Q."/>
            <person name="Gargeya S."/>
            <person name="Fitzgerald M."/>
            <person name="Haas B."/>
            <person name="Abouelleil A."/>
            <person name="Alvarado L."/>
            <person name="Arachchi H.M."/>
            <person name="Berlin A."/>
            <person name="Brown A."/>
            <person name="Chapman S.B."/>
            <person name="Chen Z."/>
            <person name="Dunbar C."/>
            <person name="Freedman E."/>
            <person name="Gearin G."/>
            <person name="Gellesch M."/>
            <person name="Goldberg J."/>
            <person name="Griggs A."/>
            <person name="Gujja S."/>
            <person name="Heilman E.R."/>
            <person name="Heiman D."/>
            <person name="Howarth C."/>
            <person name="Larson L."/>
            <person name="Lui A."/>
            <person name="MacDonald P.J.P."/>
            <person name="Mehta T."/>
            <person name="Montmayeur A."/>
            <person name="Murphy C."/>
            <person name="Neiman D."/>
            <person name="Pearson M."/>
            <person name="Priest M."/>
            <person name="Roberts A."/>
            <person name="Saif S."/>
            <person name="Shea T."/>
            <person name="Shenoy N."/>
            <person name="Sisk P."/>
            <person name="Stolte C."/>
            <person name="Sykes S."/>
            <person name="White J."/>
            <person name="Yandava C."/>
            <person name="Wortman J."/>
            <person name="Nusbaum C."/>
            <person name="Birren B."/>
        </authorList>
    </citation>
    <scope>NUCLEOTIDE SEQUENCE</scope>
    <source>
        <strain evidence="5">ERTm2</strain>
    </source>
</reference>
<feature type="repeat" description="WD" evidence="3">
    <location>
        <begin position="134"/>
        <end position="176"/>
    </location>
</feature>
<accession>H8ZG03</accession>
<gene>
    <name evidence="5" type="ORF">NERG_02524</name>
</gene>
<dbReference type="AlphaFoldDB" id="H8ZG03"/>
<dbReference type="PROSITE" id="PS50082">
    <property type="entry name" value="WD_REPEATS_2"/>
    <property type="match status" value="3"/>
</dbReference>
<dbReference type="SUPFAM" id="SSF50978">
    <property type="entry name" value="WD40 repeat-like"/>
    <property type="match status" value="1"/>
</dbReference>
<evidence type="ECO:0000256" key="3">
    <source>
        <dbReference type="PROSITE-ProRule" id="PRU00221"/>
    </source>
</evidence>
<dbReference type="InterPro" id="IPR015943">
    <property type="entry name" value="WD40/YVTN_repeat-like_dom_sf"/>
</dbReference>
<dbReference type="GO" id="GO:0006886">
    <property type="term" value="P:intracellular protein transport"/>
    <property type="evidence" value="ECO:0007669"/>
    <property type="project" value="TreeGrafter"/>
</dbReference>
<name>H8ZG03_NEMA1</name>
<evidence type="ECO:0000259" key="4">
    <source>
        <dbReference type="Pfam" id="PF23953"/>
    </source>
</evidence>
<dbReference type="PROSITE" id="PS50294">
    <property type="entry name" value="WD_REPEATS_REGION"/>
    <property type="match status" value="1"/>
</dbReference>
<dbReference type="InterPro" id="IPR036322">
    <property type="entry name" value="WD40_repeat_dom_sf"/>
</dbReference>
<dbReference type="GO" id="GO:0030126">
    <property type="term" value="C:COPI vesicle coat"/>
    <property type="evidence" value="ECO:0007669"/>
    <property type="project" value="TreeGrafter"/>
</dbReference>
<dbReference type="PANTHER" id="PTHR19876:SF2">
    <property type="entry name" value="COATOMER SUBUNIT BETA"/>
    <property type="match status" value="1"/>
</dbReference>
<sequence>MKDRIAGRFEKARVKQVVSHRKEPLSLVVLYNGEFEMWNTISMSMIKSGSIGEIPIRAAAFIEDSECFAIGADDGIVRIYCIDTFKLKCQVTAHTDFIRYIAVHPVLPYLATASDDTTIKIWDYSQDITLIKTLSGHTHFVMGLDFSSKDNKILYSCSLDHAIIAWNIETGTPIKTLSKATKTGLNAVMAVTDKYIIGAGDDGKIHVWDASTYTLITSVSGHTGPVTSITQTPHGFITAGEDGLVKEWSTKRFRPETVTPATVQRVWSTATTRSGDILAGGDSGIAFIKHAQSRTLYAFTARDKIDGRVILAENTQITQIKLSAPNNPRVVSSLSFLPDRVSISESGRYVSVESDGTVSVYTVLGFLLQISVPGTSLVWTGPESFIVVHAGNLVVYTDFEADRTISVPGVRAVSAEGVSKTEYFIRSAAEESDPVARIISVSQTDTTAVDILDIPGCIGVHKYKSVYALFYPERVDIISADGSVISTLSCKVVSWCTQENLLFIQTGGQVIYAIITLPKQGNLQKAANKMHAIALMGVTGTLLGACGDALWYLIKESGRICMEDIPREVISWQEGILLGEKRPVPEGHLRECIHFLVSLHMLEEAYALADDADEKFELLIQMGRLEEAEELADTEAKCTRMSSLFARAGRVEAALRCAQKGGSPEDEVLLACLAGSSKDISTAAHRAAAAGKSLVALAGAYKAEQFDLCQKILAGTEFAKLFARTHTSSQGTQAQPSTNE</sequence>
<dbReference type="Gene3D" id="2.130.10.10">
    <property type="entry name" value="YVTN repeat-like/Quinoprotein amine dehydrogenase"/>
    <property type="match status" value="1"/>
</dbReference>
<dbReference type="PANTHER" id="PTHR19876">
    <property type="entry name" value="COATOMER"/>
    <property type="match status" value="1"/>
</dbReference>
<dbReference type="Pfam" id="PF23953">
    <property type="entry name" value="TPR_COPA_B"/>
    <property type="match status" value="1"/>
</dbReference>
<dbReference type="CDD" id="cd00200">
    <property type="entry name" value="WD40"/>
    <property type="match status" value="1"/>
</dbReference>
<dbReference type="Gene3D" id="1.25.40.470">
    <property type="match status" value="1"/>
</dbReference>
<keyword evidence="2" id="KW-0677">Repeat</keyword>
<keyword evidence="1 3" id="KW-0853">WD repeat</keyword>
<dbReference type="GO" id="GO:0006890">
    <property type="term" value="P:retrograde vesicle-mediated transport, Golgi to endoplasmic reticulum"/>
    <property type="evidence" value="ECO:0007669"/>
    <property type="project" value="TreeGrafter"/>
</dbReference>
<feature type="domain" description="COPA/B TPR" evidence="4">
    <location>
        <begin position="584"/>
        <end position="730"/>
    </location>
</feature>
<protein>
    <recommendedName>
        <fullName evidence="4">COPA/B TPR domain-containing protein</fullName>
    </recommendedName>
</protein>
<dbReference type="HOGENOM" id="CLU_022265_0_0_1"/>
<evidence type="ECO:0000256" key="2">
    <source>
        <dbReference type="ARBA" id="ARBA00022737"/>
    </source>
</evidence>
<feature type="repeat" description="WD" evidence="3">
    <location>
        <begin position="219"/>
        <end position="258"/>
    </location>
</feature>
<dbReference type="GO" id="GO:0006891">
    <property type="term" value="P:intra-Golgi vesicle-mediated transport"/>
    <property type="evidence" value="ECO:0007669"/>
    <property type="project" value="TreeGrafter"/>
</dbReference>
<dbReference type="InterPro" id="IPR056176">
    <property type="entry name" value="TPR_COPA_B"/>
</dbReference>